<accession>A0A8J2PLG1</accession>
<evidence type="ECO:0000313" key="2">
    <source>
        <dbReference type="EMBL" id="CAG7835303.1"/>
    </source>
</evidence>
<dbReference type="Proteomes" id="UP000708208">
    <property type="component" value="Unassembled WGS sequence"/>
</dbReference>
<protein>
    <submittedName>
        <fullName evidence="2">Uncharacterized protein</fullName>
    </submittedName>
</protein>
<proteinExistence type="predicted"/>
<sequence>MRTLDSFAADLIAIDGSKNPLIEMSTRLFGLRFKGSGFYFPFELEDQMTTSSSNLRTPPPNHGLREGPTDEFPLFHQNVSDEGGNILPYSEDGGESPFQVPNFDHQDEIMRQLEDLDEKDEPSSFALSDVNDSISSRCPCETKARVSRRPDRCVSRFCILAMVDICEDLMRADKLPLWDLYMDGLIPYYCTREFLPDPAPDPANEDECCCVEWSDSDTDQYSLPDDSNIQTHVCMQLDFETRTDSDDVVTCAEDVEGKDLETSDTNEISSHYIDELQAGHDPNQCTNSVNELDSCSDVNFEDNPEGLVHLGDPVLDCIIKETQEGMNALRTHDTAFNLTIHSDRIVASKEVSMSADVLTPGISRSTQVNSSIQHAINVADCETQSRSILFRDEEEGRVGRAVDIQKEMTVANMETQKEVEIVDTAIQYKITPVSDEDIKTQIDMESEDCSHVFIQTTMETNELLYPETVKYNSVKSIKHTCSLNTQPNLSPCNENDQNERVQKDKVSLHQDYEELPITAKDKKSSEVQYDSKKSQSQKVVDEKRSSNHSIFPEHTDKKTTDTRRHSLGNGNLAKFWSKPSKTCVIRNRRCAIL</sequence>
<comment type="caution">
    <text evidence="2">The sequence shown here is derived from an EMBL/GenBank/DDBJ whole genome shotgun (WGS) entry which is preliminary data.</text>
</comment>
<evidence type="ECO:0000313" key="3">
    <source>
        <dbReference type="Proteomes" id="UP000708208"/>
    </source>
</evidence>
<reference evidence="2" key="1">
    <citation type="submission" date="2021-06" db="EMBL/GenBank/DDBJ databases">
        <authorList>
            <person name="Hodson N. C."/>
            <person name="Mongue J. A."/>
            <person name="Jaron S. K."/>
        </authorList>
    </citation>
    <scope>NUCLEOTIDE SEQUENCE</scope>
</reference>
<feature type="compositionally biased region" description="Basic and acidic residues" evidence="1">
    <location>
        <begin position="521"/>
        <end position="564"/>
    </location>
</feature>
<name>A0A8J2PLG1_9HEXA</name>
<dbReference type="EMBL" id="CAJVCH010570582">
    <property type="protein sequence ID" value="CAG7835303.1"/>
    <property type="molecule type" value="Genomic_DNA"/>
</dbReference>
<feature type="region of interest" description="Disordered" evidence="1">
    <location>
        <begin position="521"/>
        <end position="569"/>
    </location>
</feature>
<evidence type="ECO:0000256" key="1">
    <source>
        <dbReference type="SAM" id="MobiDB-lite"/>
    </source>
</evidence>
<organism evidence="2 3">
    <name type="scientific">Allacma fusca</name>
    <dbReference type="NCBI Taxonomy" id="39272"/>
    <lineage>
        <taxon>Eukaryota</taxon>
        <taxon>Metazoa</taxon>
        <taxon>Ecdysozoa</taxon>
        <taxon>Arthropoda</taxon>
        <taxon>Hexapoda</taxon>
        <taxon>Collembola</taxon>
        <taxon>Symphypleona</taxon>
        <taxon>Sminthuridae</taxon>
        <taxon>Allacma</taxon>
    </lineage>
</organism>
<gene>
    <name evidence="2" type="ORF">AFUS01_LOCUS44689</name>
</gene>
<keyword evidence="3" id="KW-1185">Reference proteome</keyword>
<dbReference type="AlphaFoldDB" id="A0A8J2PLG1"/>